<evidence type="ECO:0000256" key="2">
    <source>
        <dbReference type="ARBA" id="ARBA00012958"/>
    </source>
</evidence>
<dbReference type="PRINTS" id="PR00959">
    <property type="entry name" value="MEVGALKINASE"/>
</dbReference>
<dbReference type="SUPFAM" id="SSF55060">
    <property type="entry name" value="GHMP Kinase, C-terminal domain"/>
    <property type="match status" value="1"/>
</dbReference>
<comment type="pathway">
    <text evidence="1">Isoprenoid biosynthesis; isopentenyl diphosphate biosynthesis via mevalonate pathway; isopentenyl diphosphate from (R)-mevalonate: step 2/3.</text>
</comment>
<dbReference type="PANTHER" id="PTHR31814">
    <property type="match status" value="1"/>
</dbReference>
<dbReference type="InterPro" id="IPR020568">
    <property type="entry name" value="Ribosomal_Su5_D2-typ_SF"/>
</dbReference>
<dbReference type="InterPro" id="IPR014721">
    <property type="entry name" value="Ribsml_uS5_D2-typ_fold_subgr"/>
</dbReference>
<keyword evidence="4" id="KW-0547">Nucleotide-binding</keyword>
<dbReference type="InterPro" id="IPR036554">
    <property type="entry name" value="GHMP_kinase_C_sf"/>
</dbReference>
<evidence type="ECO:0000259" key="8">
    <source>
        <dbReference type="Pfam" id="PF08544"/>
    </source>
</evidence>
<feature type="domain" description="GHMP kinase C-terminal" evidence="8">
    <location>
        <begin position="259"/>
        <end position="341"/>
    </location>
</feature>
<evidence type="ECO:0000256" key="4">
    <source>
        <dbReference type="ARBA" id="ARBA00022741"/>
    </source>
</evidence>
<dbReference type="InterPro" id="IPR013750">
    <property type="entry name" value="GHMP_kinase_C_dom"/>
</dbReference>
<dbReference type="Gene3D" id="3.30.70.890">
    <property type="entry name" value="GHMP kinase, C-terminal domain"/>
    <property type="match status" value="1"/>
</dbReference>
<dbReference type="UniPathway" id="UPA00057">
    <property type="reaction ID" value="UER00099"/>
</dbReference>
<proteinExistence type="predicted"/>
<evidence type="ECO:0000256" key="3">
    <source>
        <dbReference type="ARBA" id="ARBA00022679"/>
    </source>
</evidence>
<dbReference type="InterPro" id="IPR035102">
    <property type="entry name" value="Phosphomevalonate_kinase"/>
</dbReference>
<organism evidence="9 10">
    <name type="scientific">Weissella cibaria</name>
    <dbReference type="NCBI Taxonomy" id="137591"/>
    <lineage>
        <taxon>Bacteria</taxon>
        <taxon>Bacillati</taxon>
        <taxon>Bacillota</taxon>
        <taxon>Bacilli</taxon>
        <taxon>Lactobacillales</taxon>
        <taxon>Lactobacillaceae</taxon>
        <taxon>Weissella</taxon>
    </lineage>
</organism>
<dbReference type="PANTHER" id="PTHR31814:SF2">
    <property type="entry name" value="PHOSPHOMEVALONATE KINASE"/>
    <property type="match status" value="1"/>
</dbReference>
<feature type="domain" description="GHMP kinase N-terminal" evidence="7">
    <location>
        <begin position="74"/>
        <end position="169"/>
    </location>
</feature>
<comment type="caution">
    <text evidence="9">The sequence shown here is derived from an EMBL/GenBank/DDBJ whole genome shotgun (WGS) entry which is preliminary data.</text>
</comment>
<sequence length="357" mass="37820">MVMAKAPGKLYLAGEYAVTLPGQPSIIMAVDRFVTVNLDPRTDALISVTSNLLGHRELSSSELLTVGLDDDWRLVLRTLQLIQTYAIENGQPFTGLTVSIDSQLTMAGQKLGLGSSAAVVMALIKAYVALSELPMSSIQQYKLGALATLTTPDFKAGSMGDLAAATFGGIIRYQKFASPVIFDWLDQHRYVSEMLAATWPDLVIEPLALPADWSLLVGWTGSPADTQALLESGDLTDRDAAKQLLAQNTAPLVGMIETGLRQADFDKVRAAMQLSQEQLFAYASRVGLAYVTPALLSLLSIATEAGAGAKISGAGGGDNGIALTNDATVATAIRDAWQRAGITPLPLAIAFNFSNCI</sequence>
<evidence type="ECO:0000313" key="9">
    <source>
        <dbReference type="EMBL" id="OSP89767.1"/>
    </source>
</evidence>
<dbReference type="NCBIfam" id="TIGR01220">
    <property type="entry name" value="Pmev_kin_Gr_pos"/>
    <property type="match status" value="1"/>
</dbReference>
<evidence type="ECO:0000256" key="6">
    <source>
        <dbReference type="ARBA" id="ARBA00022840"/>
    </source>
</evidence>
<dbReference type="Pfam" id="PF00288">
    <property type="entry name" value="GHMP_kinases_N"/>
    <property type="match status" value="1"/>
</dbReference>
<evidence type="ECO:0000256" key="5">
    <source>
        <dbReference type="ARBA" id="ARBA00022777"/>
    </source>
</evidence>
<dbReference type="Proteomes" id="UP000193588">
    <property type="component" value="Unassembled WGS sequence"/>
</dbReference>
<dbReference type="InterPro" id="IPR006204">
    <property type="entry name" value="GHMP_kinase_N_dom"/>
</dbReference>
<keyword evidence="6" id="KW-0067">ATP-binding</keyword>
<dbReference type="GO" id="GO:0004631">
    <property type="term" value="F:phosphomevalonate kinase activity"/>
    <property type="evidence" value="ECO:0007669"/>
    <property type="project" value="UniProtKB-EC"/>
</dbReference>
<reference evidence="9 10" key="1">
    <citation type="submission" date="2017-04" db="EMBL/GenBank/DDBJ databases">
        <title>The genome sequence of Weissella cibaria isolated from wild Drosophila.</title>
        <authorList>
            <person name="Ricks N.J."/>
            <person name="Carroll C."/>
            <person name="Walters A."/>
            <person name="Newell P.D."/>
            <person name="Chaston J.M."/>
        </authorList>
    </citation>
    <scope>NUCLEOTIDE SEQUENCE [LARGE SCALE GENOMIC DNA]</scope>
    <source>
        <strain evidence="9 10">DmW_103</strain>
    </source>
</reference>
<dbReference type="Gene3D" id="3.30.230.10">
    <property type="match status" value="1"/>
</dbReference>
<dbReference type="GO" id="GO:0019287">
    <property type="term" value="P:isopentenyl diphosphate biosynthetic process, mevalonate pathway"/>
    <property type="evidence" value="ECO:0007669"/>
    <property type="project" value="UniProtKB-UniPathway"/>
</dbReference>
<keyword evidence="3" id="KW-0808">Transferase</keyword>
<evidence type="ECO:0000256" key="1">
    <source>
        <dbReference type="ARBA" id="ARBA00005017"/>
    </source>
</evidence>
<dbReference type="SUPFAM" id="SSF54211">
    <property type="entry name" value="Ribosomal protein S5 domain 2-like"/>
    <property type="match status" value="1"/>
</dbReference>
<dbReference type="InterPro" id="IPR005917">
    <property type="entry name" value="Pmev_kinase_bact"/>
</dbReference>
<dbReference type="AlphaFoldDB" id="A0A1X4JLX4"/>
<dbReference type="RefSeq" id="WP_085638253.1">
    <property type="nucleotide sequence ID" value="NZ_JARXOD010000001.1"/>
</dbReference>
<accession>A0A1X4JLX4</accession>
<dbReference type="EC" id="2.7.4.2" evidence="2"/>
<name>A0A1X4JLX4_9LACO</name>
<dbReference type="GO" id="GO:0005524">
    <property type="term" value="F:ATP binding"/>
    <property type="evidence" value="ECO:0007669"/>
    <property type="project" value="UniProtKB-KW"/>
</dbReference>
<dbReference type="Pfam" id="PF08544">
    <property type="entry name" value="GHMP_kinases_C"/>
    <property type="match status" value="1"/>
</dbReference>
<dbReference type="EMBL" id="NDXJ01000005">
    <property type="protein sequence ID" value="OSP89767.1"/>
    <property type="molecule type" value="Genomic_DNA"/>
</dbReference>
<keyword evidence="5 9" id="KW-0418">Kinase</keyword>
<evidence type="ECO:0000259" key="7">
    <source>
        <dbReference type="Pfam" id="PF00288"/>
    </source>
</evidence>
<protein>
    <recommendedName>
        <fullName evidence="2">phosphomevalonate kinase</fullName>
        <ecNumber evidence="2">2.7.4.2</ecNumber>
    </recommendedName>
</protein>
<gene>
    <name evidence="9" type="ORF">B9D04_04415</name>
</gene>
<evidence type="ECO:0000313" key="10">
    <source>
        <dbReference type="Proteomes" id="UP000193588"/>
    </source>
</evidence>